<feature type="transmembrane region" description="Helical" evidence="2">
    <location>
        <begin position="189"/>
        <end position="209"/>
    </location>
</feature>
<organism evidence="3 4">
    <name type="scientific">Lithocarpus litseifolius</name>
    <dbReference type="NCBI Taxonomy" id="425828"/>
    <lineage>
        <taxon>Eukaryota</taxon>
        <taxon>Viridiplantae</taxon>
        <taxon>Streptophyta</taxon>
        <taxon>Embryophyta</taxon>
        <taxon>Tracheophyta</taxon>
        <taxon>Spermatophyta</taxon>
        <taxon>Magnoliopsida</taxon>
        <taxon>eudicotyledons</taxon>
        <taxon>Gunneridae</taxon>
        <taxon>Pentapetalae</taxon>
        <taxon>rosids</taxon>
        <taxon>fabids</taxon>
        <taxon>Fagales</taxon>
        <taxon>Fagaceae</taxon>
        <taxon>Lithocarpus</taxon>
    </lineage>
</organism>
<name>A0AAW2D148_9ROSI</name>
<reference evidence="3 4" key="1">
    <citation type="submission" date="2024-01" db="EMBL/GenBank/DDBJ databases">
        <title>A telomere-to-telomere, gap-free genome of sweet tea (Lithocarpus litseifolius).</title>
        <authorList>
            <person name="Zhou J."/>
        </authorList>
    </citation>
    <scope>NUCLEOTIDE SEQUENCE [LARGE SCALE GENOMIC DNA]</scope>
    <source>
        <strain evidence="3">Zhou-2022a</strain>
        <tissue evidence="3">Leaf</tissue>
    </source>
</reference>
<keyword evidence="2" id="KW-0472">Membrane</keyword>
<sequence>MDKLDIVFSCPFCNHGTSVECCTNAGKKRGRGKAKGINTKDGEIENYYTKSHSRDYHSFSTKLNGAWTTFTEYPNFELKTLYARYRAQCFKHKQPDEKVKKVFVESVKLRYSDWMLHIRNPIFQKYKKKEDRYKNGHSFIPTPFLKEMVDKWMEGDWVEVSSTNKENNNMSKIFSTTGSIPMAKYRYKIIYYIIIKYFYILLCIYITGFEPSPNDCFKKFHTKKDGKEWAANHAKTLYEKMDAIKAKAGFEGTKTNDYQIFHEVVGEPSHGCILGMGIGIYAKDVYGLTSSGKGCSKCCREDFTKEKEDLEARLRKEMDSKLAKVVEKLEKKFAQKLQHQDRECRTIRTGCLSSEEDDLQYGPWLHGMAPKIRPRKKNFNQPKSSDNDNEDTQVSEGEDGDGEPSPGRHQQIIQPLTGNSTTRTTCQQLGDSAKWLEGSDNLKFLNPIQISKLERDKIFPNPKDPEDLVFYSKTISKSPQGPQESAPEIPYSTVLPPLDKSKHIFKDRFSKTNHPAITKKVTLPGKQVVEDKDKLLVFEGNLEKIPAPENKNLNGEYSNTDIEMEISPNLFEELSGCNKSSLRSWKRILRNSNSIKSPEAQNISLHPNKRHQLIP</sequence>
<accession>A0AAW2D148</accession>
<evidence type="ECO:0000256" key="1">
    <source>
        <dbReference type="SAM" id="MobiDB-lite"/>
    </source>
</evidence>
<feature type="compositionally biased region" description="Polar residues" evidence="1">
    <location>
        <begin position="411"/>
        <end position="424"/>
    </location>
</feature>
<keyword evidence="4" id="KW-1185">Reference proteome</keyword>
<evidence type="ECO:0000313" key="3">
    <source>
        <dbReference type="EMBL" id="KAL0004031.1"/>
    </source>
</evidence>
<keyword evidence="2" id="KW-1133">Transmembrane helix</keyword>
<evidence type="ECO:0000256" key="2">
    <source>
        <dbReference type="SAM" id="Phobius"/>
    </source>
</evidence>
<keyword evidence="2" id="KW-0812">Transmembrane</keyword>
<protein>
    <submittedName>
        <fullName evidence="3">Uncharacterized protein</fullName>
    </submittedName>
</protein>
<feature type="compositionally biased region" description="Acidic residues" evidence="1">
    <location>
        <begin position="387"/>
        <end position="402"/>
    </location>
</feature>
<proteinExistence type="predicted"/>
<evidence type="ECO:0000313" key="4">
    <source>
        <dbReference type="Proteomes" id="UP001459277"/>
    </source>
</evidence>
<dbReference type="AlphaFoldDB" id="A0AAW2D148"/>
<dbReference type="Proteomes" id="UP001459277">
    <property type="component" value="Unassembled WGS sequence"/>
</dbReference>
<dbReference type="EMBL" id="JAZDWU010000004">
    <property type="protein sequence ID" value="KAL0004031.1"/>
    <property type="molecule type" value="Genomic_DNA"/>
</dbReference>
<feature type="region of interest" description="Disordered" evidence="1">
    <location>
        <begin position="362"/>
        <end position="424"/>
    </location>
</feature>
<comment type="caution">
    <text evidence="3">The sequence shown here is derived from an EMBL/GenBank/DDBJ whole genome shotgun (WGS) entry which is preliminary data.</text>
</comment>
<gene>
    <name evidence="3" type="ORF">SO802_011592</name>
</gene>